<dbReference type="InterPro" id="IPR036526">
    <property type="entry name" value="C-N_Hydrolase_sf"/>
</dbReference>
<gene>
    <name evidence="5" type="ORF">VKT23_012170</name>
</gene>
<dbReference type="Proteomes" id="UP001498398">
    <property type="component" value="Unassembled WGS sequence"/>
</dbReference>
<protein>
    <recommendedName>
        <fullName evidence="4">CN hydrolase domain-containing protein</fullName>
    </recommendedName>
</protein>
<keyword evidence="2" id="KW-0378">Hydrolase</keyword>
<evidence type="ECO:0000313" key="5">
    <source>
        <dbReference type="EMBL" id="KAK7452769.1"/>
    </source>
</evidence>
<keyword evidence="6" id="KW-1185">Reference proteome</keyword>
<comment type="similarity">
    <text evidence="1">Belongs to the carbon-nitrogen hydrolase superfamily. Nitrilase family.</text>
</comment>
<dbReference type="PROSITE" id="PS00920">
    <property type="entry name" value="NITRIL_CHT_1"/>
    <property type="match status" value="1"/>
</dbReference>
<dbReference type="CDD" id="cd07564">
    <property type="entry name" value="nitrilases_CHs"/>
    <property type="match status" value="1"/>
</dbReference>
<evidence type="ECO:0000259" key="4">
    <source>
        <dbReference type="PROSITE" id="PS50263"/>
    </source>
</evidence>
<proteinExistence type="inferred from homology"/>
<dbReference type="Pfam" id="PF00795">
    <property type="entry name" value="CN_hydrolase"/>
    <property type="match status" value="1"/>
</dbReference>
<evidence type="ECO:0000256" key="3">
    <source>
        <dbReference type="PROSITE-ProRule" id="PRU10139"/>
    </source>
</evidence>
<dbReference type="PANTHER" id="PTHR46044">
    <property type="entry name" value="NITRILASE"/>
    <property type="match status" value="1"/>
</dbReference>
<dbReference type="InterPro" id="IPR044149">
    <property type="entry name" value="Nitrilases_CHs"/>
</dbReference>
<reference evidence="5 6" key="1">
    <citation type="submission" date="2024-01" db="EMBL/GenBank/DDBJ databases">
        <title>A draft genome for the cacao thread blight pathogen Marasmiellus scandens.</title>
        <authorList>
            <person name="Baruah I.K."/>
            <person name="Leung J."/>
            <person name="Bukari Y."/>
            <person name="Amoako-Attah I."/>
            <person name="Meinhardt L.W."/>
            <person name="Bailey B.A."/>
            <person name="Cohen S.P."/>
        </authorList>
    </citation>
    <scope>NUCLEOTIDE SEQUENCE [LARGE SCALE GENOMIC DNA]</scope>
    <source>
        <strain evidence="5 6">GH-19</strain>
    </source>
</reference>
<accession>A0ABR1J7V0</accession>
<dbReference type="PANTHER" id="PTHR46044:SF14">
    <property type="entry name" value="ARYLACETONITRILASE"/>
    <property type="match status" value="1"/>
</dbReference>
<evidence type="ECO:0000256" key="2">
    <source>
        <dbReference type="ARBA" id="ARBA00022801"/>
    </source>
</evidence>
<evidence type="ECO:0000313" key="6">
    <source>
        <dbReference type="Proteomes" id="UP001498398"/>
    </source>
</evidence>
<feature type="domain" description="CN hydrolase" evidence="4">
    <location>
        <begin position="6"/>
        <end position="281"/>
    </location>
</feature>
<feature type="active site" description="Proton acceptor" evidence="3">
    <location>
        <position position="46"/>
    </location>
</feature>
<dbReference type="SUPFAM" id="SSF56317">
    <property type="entry name" value="Carbon-nitrogen hydrolase"/>
    <property type="match status" value="1"/>
</dbReference>
<dbReference type="EMBL" id="JBANRG010000028">
    <property type="protein sequence ID" value="KAK7452769.1"/>
    <property type="molecule type" value="Genomic_DNA"/>
</dbReference>
<dbReference type="InterPro" id="IPR003010">
    <property type="entry name" value="C-N_Hydrolase"/>
</dbReference>
<evidence type="ECO:0000256" key="1">
    <source>
        <dbReference type="ARBA" id="ARBA00008129"/>
    </source>
</evidence>
<dbReference type="PROSITE" id="PS50263">
    <property type="entry name" value="CN_HYDROLASE"/>
    <property type="match status" value="1"/>
</dbReference>
<organism evidence="5 6">
    <name type="scientific">Marasmiellus scandens</name>
    <dbReference type="NCBI Taxonomy" id="2682957"/>
    <lineage>
        <taxon>Eukaryota</taxon>
        <taxon>Fungi</taxon>
        <taxon>Dikarya</taxon>
        <taxon>Basidiomycota</taxon>
        <taxon>Agaricomycotina</taxon>
        <taxon>Agaricomycetes</taxon>
        <taxon>Agaricomycetidae</taxon>
        <taxon>Agaricales</taxon>
        <taxon>Marasmiineae</taxon>
        <taxon>Omphalotaceae</taxon>
        <taxon>Marasmiellus</taxon>
    </lineage>
</organism>
<dbReference type="InterPro" id="IPR000132">
    <property type="entry name" value="Nitrilase/CN_hydratase_CS"/>
</dbReference>
<dbReference type="Gene3D" id="3.60.110.10">
    <property type="entry name" value="Carbon-nitrogen hydrolase"/>
    <property type="match status" value="1"/>
</dbReference>
<comment type="caution">
    <text evidence="5">The sequence shown here is derived from an EMBL/GenBank/DDBJ whole genome shotgun (WGS) entry which is preliminary data.</text>
</comment>
<name>A0ABR1J7V0_9AGAR</name>
<sequence>MTNVITKVAAIQAEPAWFDLRAGVSKVISLIQQAASNGAQLIGFPESFIPGYPLAIWTQGFDPAFLAEFQKNCLSVQSEEYAQIRKAIRDIGTIWVVLAFTERDGQSMYAAQSIIDPQGRVLLHRRKLKATGQERTIWGDAPADSLKSAVSAGPNGPVIGSLNCWEHLHPLLKFHHISLGPQIHVASWPFCGLISEGAPPQFSSDVQDTLSRAIAIEGQMFVIQSTQLIRKENEGICRIEGTPWAPKNGGGFAAIYSPLGVRLTEPTDPGQETIIYADINLDEVAIGKLTGDVVGHYSRPDLLSLLVCPPSTPEFPAKVVVTGSGINGNLERSTSSTLLSKIPSLED</sequence>